<dbReference type="KEGG" id="hsi:BOX17_05890"/>
<reference evidence="3" key="1">
    <citation type="submission" date="2016-11" db="EMBL/GenBank/DDBJ databases">
        <title>Halolamina sediminis sp. nov., an extremely halophilic archaeon isolated from solar salt.</title>
        <authorList>
            <person name="Koh H.-W."/>
            <person name="Rani S."/>
            <person name="Park S.-J."/>
        </authorList>
    </citation>
    <scope>NUCLEOTIDE SEQUENCE [LARGE SCALE GENOMIC DNA]</scope>
    <source>
        <strain evidence="3">Hb3</strain>
    </source>
</reference>
<keyword evidence="1" id="KW-1133">Transmembrane helix</keyword>
<accession>A0A1J0VEW5</accession>
<feature type="transmembrane region" description="Helical" evidence="1">
    <location>
        <begin position="12"/>
        <end position="36"/>
    </location>
</feature>
<keyword evidence="1" id="KW-0812">Transmembrane</keyword>
<dbReference type="Proteomes" id="UP000181985">
    <property type="component" value="Chromosome"/>
</dbReference>
<evidence type="ECO:0000313" key="2">
    <source>
        <dbReference type="EMBL" id="APE30530.1"/>
    </source>
</evidence>
<proteinExistence type="predicted"/>
<dbReference type="AlphaFoldDB" id="A0A1J0VEW5"/>
<name>A0A1J0VEW5_9GAMM</name>
<evidence type="ECO:0000313" key="3">
    <source>
        <dbReference type="Proteomes" id="UP000181985"/>
    </source>
</evidence>
<gene>
    <name evidence="2" type="ORF">BOX17_05890</name>
</gene>
<sequence length="66" mass="7028">MAISTSLPESFLAMMAVTVNIGLGIAFVQAAMPVLAKLWSPERFGRIIGSRSVPISLAELRAHGFV</sequence>
<evidence type="ECO:0000256" key="1">
    <source>
        <dbReference type="SAM" id="Phobius"/>
    </source>
</evidence>
<keyword evidence="1" id="KW-0472">Membrane</keyword>
<keyword evidence="3" id="KW-1185">Reference proteome</keyword>
<dbReference type="OrthoDB" id="148947at2"/>
<evidence type="ECO:0008006" key="4">
    <source>
        <dbReference type="Google" id="ProtNLM"/>
    </source>
</evidence>
<dbReference type="RefSeq" id="WP_071942681.1">
    <property type="nucleotide sequence ID" value="NZ_CP018139.1"/>
</dbReference>
<organism evidence="2 3">
    <name type="scientific">Halomonas aestuarii</name>
    <dbReference type="NCBI Taxonomy" id="1897729"/>
    <lineage>
        <taxon>Bacteria</taxon>
        <taxon>Pseudomonadati</taxon>
        <taxon>Pseudomonadota</taxon>
        <taxon>Gammaproteobacteria</taxon>
        <taxon>Oceanospirillales</taxon>
        <taxon>Halomonadaceae</taxon>
        <taxon>Halomonas</taxon>
    </lineage>
</organism>
<dbReference type="EMBL" id="CP018139">
    <property type="protein sequence ID" value="APE30530.1"/>
    <property type="molecule type" value="Genomic_DNA"/>
</dbReference>
<protein>
    <recommendedName>
        <fullName evidence="4">MFS transporter</fullName>
    </recommendedName>
</protein>